<dbReference type="Proteomes" id="UP000225706">
    <property type="component" value="Unassembled WGS sequence"/>
</dbReference>
<name>A0A2B4R598_STYPI</name>
<protein>
    <submittedName>
        <fullName evidence="2">Uncharacterized protein</fullName>
    </submittedName>
</protein>
<reference evidence="3" key="1">
    <citation type="journal article" date="2017" name="bioRxiv">
        <title>Comparative analysis of the genomes of Stylophora pistillata and Acropora digitifera provides evidence for extensive differences between species of corals.</title>
        <authorList>
            <person name="Voolstra C.R."/>
            <person name="Li Y."/>
            <person name="Liew Y.J."/>
            <person name="Baumgarten S."/>
            <person name="Zoccola D."/>
            <person name="Flot J.-F."/>
            <person name="Tambutte S."/>
            <person name="Allemand D."/>
            <person name="Aranda M."/>
        </authorList>
    </citation>
    <scope>NUCLEOTIDE SEQUENCE [LARGE SCALE GENOMIC DNA]</scope>
</reference>
<dbReference type="EMBL" id="LSMT01000958">
    <property type="protein sequence ID" value="PFX13514.1"/>
    <property type="molecule type" value="Genomic_DNA"/>
</dbReference>
<organism evidence="2 3">
    <name type="scientific">Stylophora pistillata</name>
    <name type="common">Smooth cauliflower coral</name>
    <dbReference type="NCBI Taxonomy" id="50429"/>
    <lineage>
        <taxon>Eukaryota</taxon>
        <taxon>Metazoa</taxon>
        <taxon>Cnidaria</taxon>
        <taxon>Anthozoa</taxon>
        <taxon>Hexacorallia</taxon>
        <taxon>Scleractinia</taxon>
        <taxon>Astrocoeniina</taxon>
        <taxon>Pocilloporidae</taxon>
        <taxon>Stylophora</taxon>
    </lineage>
</organism>
<evidence type="ECO:0000256" key="1">
    <source>
        <dbReference type="SAM" id="MobiDB-lite"/>
    </source>
</evidence>
<evidence type="ECO:0000313" key="2">
    <source>
        <dbReference type="EMBL" id="PFX13514.1"/>
    </source>
</evidence>
<accession>A0A2B4R598</accession>
<sequence>MKKLHPKHDATDDQTTCITNLEMPVCPPDITENVQSILPLPIKQRTSRTQATKCREVLNHLRNLNFLVHEEEPLTALYKPHFSQLFSSYNSLYQQKMALLLKIKSLTRKTNSSHFHHRPQPRQKQTPSCKEKEREISTLAGLQASKSNIANPNGWLTDSEIHAAQQLLKTQFPYVDGLIDPDILSGDLVTPAVTEFV</sequence>
<feature type="region of interest" description="Disordered" evidence="1">
    <location>
        <begin position="110"/>
        <end position="130"/>
    </location>
</feature>
<keyword evidence="3" id="KW-1185">Reference proteome</keyword>
<comment type="caution">
    <text evidence="2">The sequence shown here is derived from an EMBL/GenBank/DDBJ whole genome shotgun (WGS) entry which is preliminary data.</text>
</comment>
<proteinExistence type="predicted"/>
<gene>
    <name evidence="2" type="ORF">AWC38_SpisGene22395</name>
</gene>
<dbReference type="AlphaFoldDB" id="A0A2B4R598"/>
<evidence type="ECO:0000313" key="3">
    <source>
        <dbReference type="Proteomes" id="UP000225706"/>
    </source>
</evidence>